<dbReference type="PANTHER" id="PTHR37293:SF6">
    <property type="entry name" value="DNA REPLICATION PROTEIN DNAD"/>
    <property type="match status" value="1"/>
</dbReference>
<name>A4J6B7_DESRM</name>
<sequence length="280" mass="32441">MSQNNRRALKKEFDATNMTVYFGSAIFSGGITGIPNLFLKYYRDVGITDSEMMLVIQLLRLRNEENMLMPKLEILAGCLSAEPAQIEKQIKSLLDKRVIGITNYYIGEEGVVKQGYDFEPLVFELSEVWALNQKKELDNISEQLNNPGGRLKRVEEDPGFVLSSQEQDLCQAFENEFGRLLSPMEIEQIIAWLEDHETELILEALRQAVIRGKHNFKYIGSILREWYKNNIRTIKEVESYQRQFEQNRLKQQLPRKTGSGSESNNRADLKKKTLMRSMYS</sequence>
<dbReference type="RefSeq" id="WP_011878426.1">
    <property type="nucleotide sequence ID" value="NC_009253.1"/>
</dbReference>
<dbReference type="SUPFAM" id="SSF158499">
    <property type="entry name" value="DnaD domain-like"/>
    <property type="match status" value="1"/>
</dbReference>
<keyword evidence="3" id="KW-0472">Membrane</keyword>
<dbReference type="InterPro" id="IPR036388">
    <property type="entry name" value="WH-like_DNA-bd_sf"/>
</dbReference>
<comment type="similarity">
    <text evidence="1">Belongs to the DnaB/DnaD family.</text>
</comment>
<keyword evidence="3" id="KW-0812">Transmembrane</keyword>
<evidence type="ECO:0000256" key="3">
    <source>
        <dbReference type="SAM" id="Phobius"/>
    </source>
</evidence>
<dbReference type="NCBIfam" id="TIGR01446">
    <property type="entry name" value="DnaD_dom"/>
    <property type="match status" value="1"/>
</dbReference>
<feature type="domain" description="DnaB/C C-terminal" evidence="4">
    <location>
        <begin position="171"/>
        <end position="241"/>
    </location>
</feature>
<dbReference type="Gene3D" id="1.10.10.630">
    <property type="entry name" value="DnaD domain-like"/>
    <property type="match status" value="1"/>
</dbReference>
<proteinExistence type="inferred from homology"/>
<dbReference type="EMBL" id="CP000612">
    <property type="protein sequence ID" value="ABO50620.1"/>
    <property type="molecule type" value="Genomic_DNA"/>
</dbReference>
<dbReference type="STRING" id="349161.Dred_2103"/>
<dbReference type="Gene3D" id="1.10.10.10">
    <property type="entry name" value="Winged helix-like DNA-binding domain superfamily/Winged helix DNA-binding domain"/>
    <property type="match status" value="1"/>
</dbReference>
<feature type="domain" description="DnaD N-terminal" evidence="5">
    <location>
        <begin position="34"/>
        <end position="134"/>
    </location>
</feature>
<keyword evidence="3" id="KW-1133">Transmembrane helix</keyword>
<dbReference type="InterPro" id="IPR053162">
    <property type="entry name" value="DnaD"/>
</dbReference>
<dbReference type="InterPro" id="IPR053843">
    <property type="entry name" value="DnaD_N"/>
</dbReference>
<dbReference type="InterPro" id="IPR034829">
    <property type="entry name" value="DnaD-like_sf"/>
</dbReference>
<dbReference type="AlphaFoldDB" id="A4J6B7"/>
<evidence type="ECO:0000313" key="6">
    <source>
        <dbReference type="EMBL" id="ABO50620.1"/>
    </source>
</evidence>
<feature type="region of interest" description="Disordered" evidence="2">
    <location>
        <begin position="247"/>
        <end position="280"/>
    </location>
</feature>
<dbReference type="InterPro" id="IPR006343">
    <property type="entry name" value="DnaB/C_C"/>
</dbReference>
<organism evidence="6 7">
    <name type="scientific">Desulforamulus reducens (strain ATCC BAA-1160 / DSM 100696 / MI-1)</name>
    <name type="common">Desulfotomaculum reducens</name>
    <dbReference type="NCBI Taxonomy" id="349161"/>
    <lineage>
        <taxon>Bacteria</taxon>
        <taxon>Bacillati</taxon>
        <taxon>Bacillota</taxon>
        <taxon>Clostridia</taxon>
        <taxon>Eubacteriales</taxon>
        <taxon>Peptococcaceae</taxon>
        <taxon>Desulforamulus</taxon>
    </lineage>
</organism>
<evidence type="ECO:0000259" key="5">
    <source>
        <dbReference type="Pfam" id="PF21984"/>
    </source>
</evidence>
<evidence type="ECO:0000256" key="2">
    <source>
        <dbReference type="SAM" id="MobiDB-lite"/>
    </source>
</evidence>
<evidence type="ECO:0000256" key="1">
    <source>
        <dbReference type="ARBA" id="ARBA00093462"/>
    </source>
</evidence>
<dbReference type="KEGG" id="drm:Dred_2103"/>
<feature type="transmembrane region" description="Helical" evidence="3">
    <location>
        <begin position="20"/>
        <end position="39"/>
    </location>
</feature>
<dbReference type="OrthoDB" id="1652900at2"/>
<keyword evidence="7" id="KW-1185">Reference proteome</keyword>
<gene>
    <name evidence="6" type="ordered locus">Dred_2103</name>
</gene>
<dbReference type="Pfam" id="PF21984">
    <property type="entry name" value="DnaD_N"/>
    <property type="match status" value="1"/>
</dbReference>
<dbReference type="Proteomes" id="UP000001556">
    <property type="component" value="Chromosome"/>
</dbReference>
<dbReference type="Pfam" id="PF07261">
    <property type="entry name" value="DnaB_2"/>
    <property type="match status" value="1"/>
</dbReference>
<protein>
    <submittedName>
        <fullName evidence="6">DNA replication protein DnaD</fullName>
    </submittedName>
</protein>
<evidence type="ECO:0000313" key="7">
    <source>
        <dbReference type="Proteomes" id="UP000001556"/>
    </source>
</evidence>
<dbReference type="PANTHER" id="PTHR37293">
    <property type="entry name" value="PHAGE REPLICATION PROTEIN-RELATED"/>
    <property type="match status" value="1"/>
</dbReference>
<dbReference type="HOGENOM" id="CLU_091656_0_0_9"/>
<dbReference type="eggNOG" id="COG3935">
    <property type="taxonomic scope" value="Bacteria"/>
</dbReference>
<accession>A4J6B7</accession>
<evidence type="ECO:0000259" key="4">
    <source>
        <dbReference type="Pfam" id="PF07261"/>
    </source>
</evidence>
<reference evidence="6 7" key="1">
    <citation type="submission" date="2007-03" db="EMBL/GenBank/DDBJ databases">
        <title>Complete sequence of Desulfotomaculum reducens MI-1.</title>
        <authorList>
            <consortium name="US DOE Joint Genome Institute"/>
            <person name="Copeland A."/>
            <person name="Lucas S."/>
            <person name="Lapidus A."/>
            <person name="Barry K."/>
            <person name="Detter J.C."/>
            <person name="Glavina del Rio T."/>
            <person name="Hammon N."/>
            <person name="Israni S."/>
            <person name="Dalin E."/>
            <person name="Tice H."/>
            <person name="Pitluck S."/>
            <person name="Sims D."/>
            <person name="Brettin T."/>
            <person name="Bruce D."/>
            <person name="Han C."/>
            <person name="Tapia R."/>
            <person name="Schmutz J."/>
            <person name="Larimer F."/>
            <person name="Land M."/>
            <person name="Hauser L."/>
            <person name="Kyrpides N."/>
            <person name="Kim E."/>
            <person name="Tebo B.M."/>
            <person name="Richardson P."/>
        </authorList>
    </citation>
    <scope>NUCLEOTIDE SEQUENCE [LARGE SCALE GENOMIC DNA]</scope>
    <source>
        <strain evidence="6 7">MI-1</strain>
    </source>
</reference>